<dbReference type="InterPro" id="IPR016032">
    <property type="entry name" value="Sig_transdc_resp-reg_C-effctor"/>
</dbReference>
<keyword evidence="6" id="KW-1185">Reference proteome</keyword>
<dbReference type="GO" id="GO:0003677">
    <property type="term" value="F:DNA binding"/>
    <property type="evidence" value="ECO:0007669"/>
    <property type="project" value="UniProtKB-UniRule"/>
</dbReference>
<gene>
    <name evidence="5" type="ORF">OD750_000425</name>
</gene>
<dbReference type="Gene3D" id="1.10.10.10">
    <property type="entry name" value="Winged helix-like DNA-binding domain superfamily/Winged helix DNA-binding domain"/>
    <property type="match status" value="1"/>
</dbReference>
<dbReference type="EMBL" id="JAOVZO020000001">
    <property type="protein sequence ID" value="MDC8011005.1"/>
    <property type="molecule type" value="Genomic_DNA"/>
</dbReference>
<name>A0A9X3YH16_9GAMM</name>
<sequence>MSPVDSTRPAASRVLGYRFAGVVLDLNRHALTVDDAEVPATPQMLQLLQLLCEADGRLLKRQEVFDRLWPGGQEVSDASLSQLVWRLRGALGPYAESVATVRRSGLRLDAPVTTEFDFQRTPRRPNVVEPPAVQPPLRDVDLMQAQPPPLPPAPPPKRRSWRLRYGLPGAVIVVVLAIVVMLLPRNTVVSAGYALYADDLQASRADTPALIATAISADNAGERVRAEALLRSVHDADATTPVPALILSWWSSFSSPIEAERWTQAARQRLGADATPYLRLFADYFTARALDRPTSGPLNALLDLRPQAWFLQYSRAHSQLANRELAGALRSLQQIPLDIPDARQLAEVLGDRVALGDAAAADEALRAKAIAADPVLSAYLQGRIAYSRGDLPAAIAAFDRSAGVAEEHRVYEYRLRASNFAVLAALDAGAADAAARIDAAVRLAREQDRADIAAELRGFEAFLAARAGQPERAETALADARQGNSSEWFRVPLTLLALENGLAPPYDPAALAPGVPAIPVYGGVAEIVLGWHAFARGDKAEAGRQLDLARERGIARTYHAEDAALLAARLGRKAVPCRLDPPYPNSLRLTACIALRGEKP</sequence>
<keyword evidence="3" id="KW-0472">Membrane</keyword>
<dbReference type="GO" id="GO:0000160">
    <property type="term" value="P:phosphorelay signal transduction system"/>
    <property type="evidence" value="ECO:0007669"/>
    <property type="project" value="InterPro"/>
</dbReference>
<dbReference type="InterPro" id="IPR036388">
    <property type="entry name" value="WH-like_DNA-bd_sf"/>
</dbReference>
<keyword evidence="1 2" id="KW-0238">DNA-binding</keyword>
<evidence type="ECO:0000256" key="2">
    <source>
        <dbReference type="PROSITE-ProRule" id="PRU01091"/>
    </source>
</evidence>
<dbReference type="SMART" id="SM00862">
    <property type="entry name" value="Trans_reg_C"/>
    <property type="match status" value="1"/>
</dbReference>
<feature type="DNA-binding region" description="OmpR/PhoB-type" evidence="2">
    <location>
        <begin position="14"/>
        <end position="110"/>
    </location>
</feature>
<evidence type="ECO:0000313" key="6">
    <source>
        <dbReference type="Proteomes" id="UP001139971"/>
    </source>
</evidence>
<keyword evidence="3" id="KW-1133">Transmembrane helix</keyword>
<reference evidence="5" key="1">
    <citation type="submission" date="2023-02" db="EMBL/GenBank/DDBJ databases">
        <title>Tahibacter soli sp. nov. isolated from soil.</title>
        <authorList>
            <person name="Baek J.H."/>
            <person name="Lee J.K."/>
            <person name="Choi D.G."/>
            <person name="Jeon C.O."/>
        </authorList>
    </citation>
    <scope>NUCLEOTIDE SEQUENCE</scope>
    <source>
        <strain evidence="5">BL</strain>
    </source>
</reference>
<evidence type="ECO:0000256" key="3">
    <source>
        <dbReference type="SAM" id="Phobius"/>
    </source>
</evidence>
<dbReference type="Proteomes" id="UP001139971">
    <property type="component" value="Unassembled WGS sequence"/>
</dbReference>
<evidence type="ECO:0000313" key="5">
    <source>
        <dbReference type="EMBL" id="MDC8011005.1"/>
    </source>
</evidence>
<protein>
    <submittedName>
        <fullName evidence="5">Winged helix-turn-helix domain-containing protein</fullName>
    </submittedName>
</protein>
<evidence type="ECO:0000256" key="1">
    <source>
        <dbReference type="ARBA" id="ARBA00023125"/>
    </source>
</evidence>
<dbReference type="Pfam" id="PF00486">
    <property type="entry name" value="Trans_reg_C"/>
    <property type="match status" value="1"/>
</dbReference>
<accession>A0A9X3YH16</accession>
<dbReference type="RefSeq" id="WP_263544425.1">
    <property type="nucleotide sequence ID" value="NZ_JAOVZO020000001.1"/>
</dbReference>
<keyword evidence="3" id="KW-0812">Transmembrane</keyword>
<dbReference type="GO" id="GO:0006355">
    <property type="term" value="P:regulation of DNA-templated transcription"/>
    <property type="evidence" value="ECO:0007669"/>
    <property type="project" value="InterPro"/>
</dbReference>
<feature type="transmembrane region" description="Helical" evidence="3">
    <location>
        <begin position="165"/>
        <end position="183"/>
    </location>
</feature>
<dbReference type="SUPFAM" id="SSF46894">
    <property type="entry name" value="C-terminal effector domain of the bipartite response regulators"/>
    <property type="match status" value="1"/>
</dbReference>
<proteinExistence type="predicted"/>
<dbReference type="InterPro" id="IPR001867">
    <property type="entry name" value="OmpR/PhoB-type_DNA-bd"/>
</dbReference>
<comment type="caution">
    <text evidence="5">The sequence shown here is derived from an EMBL/GenBank/DDBJ whole genome shotgun (WGS) entry which is preliminary data.</text>
</comment>
<dbReference type="AlphaFoldDB" id="A0A9X3YH16"/>
<dbReference type="PROSITE" id="PS51755">
    <property type="entry name" value="OMPR_PHOB"/>
    <property type="match status" value="1"/>
</dbReference>
<evidence type="ECO:0000259" key="4">
    <source>
        <dbReference type="PROSITE" id="PS51755"/>
    </source>
</evidence>
<feature type="domain" description="OmpR/PhoB-type" evidence="4">
    <location>
        <begin position="14"/>
        <end position="110"/>
    </location>
</feature>
<organism evidence="5 6">
    <name type="scientific">Tahibacter soli</name>
    <dbReference type="NCBI Taxonomy" id="2983605"/>
    <lineage>
        <taxon>Bacteria</taxon>
        <taxon>Pseudomonadati</taxon>
        <taxon>Pseudomonadota</taxon>
        <taxon>Gammaproteobacteria</taxon>
        <taxon>Lysobacterales</taxon>
        <taxon>Rhodanobacteraceae</taxon>
        <taxon>Tahibacter</taxon>
    </lineage>
</organism>